<comment type="caution">
    <text evidence="2">The sequence shown here is derived from an EMBL/GenBank/DDBJ whole genome shotgun (WGS) entry which is preliminary data.</text>
</comment>
<dbReference type="SUPFAM" id="SSF48208">
    <property type="entry name" value="Six-hairpin glycosidases"/>
    <property type="match status" value="1"/>
</dbReference>
<dbReference type="GO" id="GO:0016787">
    <property type="term" value="F:hydrolase activity"/>
    <property type="evidence" value="ECO:0007669"/>
    <property type="project" value="UniProtKB-KW"/>
</dbReference>
<organism evidence="2 3">
    <name type="scientific">Candidatus Limivivens merdigallinarum</name>
    <dbReference type="NCBI Taxonomy" id="2840859"/>
    <lineage>
        <taxon>Bacteria</taxon>
        <taxon>Bacillati</taxon>
        <taxon>Bacillota</taxon>
        <taxon>Clostridia</taxon>
        <taxon>Lachnospirales</taxon>
        <taxon>Lachnospiraceae</taxon>
        <taxon>Lachnospiraceae incertae sedis</taxon>
        <taxon>Candidatus Limivivens</taxon>
    </lineage>
</organism>
<evidence type="ECO:0000313" key="3">
    <source>
        <dbReference type="Proteomes" id="UP000886886"/>
    </source>
</evidence>
<dbReference type="GO" id="GO:0005975">
    <property type="term" value="P:carbohydrate metabolic process"/>
    <property type="evidence" value="ECO:0007669"/>
    <property type="project" value="InterPro"/>
</dbReference>
<reference evidence="2" key="2">
    <citation type="journal article" date="2021" name="PeerJ">
        <title>Extensive microbial diversity within the chicken gut microbiome revealed by metagenomics and culture.</title>
        <authorList>
            <person name="Gilroy R."/>
            <person name="Ravi A."/>
            <person name="Getino M."/>
            <person name="Pursley I."/>
            <person name="Horton D.L."/>
            <person name="Alikhan N.F."/>
            <person name="Baker D."/>
            <person name="Gharbi K."/>
            <person name="Hall N."/>
            <person name="Watson M."/>
            <person name="Adriaenssens E.M."/>
            <person name="Foster-Nyarko E."/>
            <person name="Jarju S."/>
            <person name="Secka A."/>
            <person name="Antonio M."/>
            <person name="Oren A."/>
            <person name="Chaudhuri R.R."/>
            <person name="La Ragione R."/>
            <person name="Hildebrand F."/>
            <person name="Pallen M.J."/>
        </authorList>
    </citation>
    <scope>NUCLEOTIDE SEQUENCE</scope>
    <source>
        <strain evidence="2">ChiSjej3B21-11622</strain>
    </source>
</reference>
<reference evidence="2" key="1">
    <citation type="submission" date="2020-10" db="EMBL/GenBank/DDBJ databases">
        <authorList>
            <person name="Gilroy R."/>
        </authorList>
    </citation>
    <scope>NUCLEOTIDE SEQUENCE</scope>
    <source>
        <strain evidence="2">ChiSjej3B21-11622</strain>
    </source>
</reference>
<proteinExistence type="predicted"/>
<accession>A0A9D1D1E9</accession>
<dbReference type="InterPro" id="IPR012341">
    <property type="entry name" value="6hp_glycosidase-like_sf"/>
</dbReference>
<gene>
    <name evidence="2" type="ORF">IAB26_11430</name>
</gene>
<dbReference type="Pfam" id="PF07470">
    <property type="entry name" value="Glyco_hydro_88"/>
    <property type="match status" value="1"/>
</dbReference>
<dbReference type="PANTHER" id="PTHR33886:SF8">
    <property type="entry name" value="UNSATURATED RHAMNOGALACTURONAN HYDROLASE (EUROFUNG)"/>
    <property type="match status" value="1"/>
</dbReference>
<dbReference type="InterPro" id="IPR052043">
    <property type="entry name" value="PolySaccharide_Degr_Enz"/>
</dbReference>
<name>A0A9D1D1E9_9FIRM</name>
<keyword evidence="1 2" id="KW-0378">Hydrolase</keyword>
<dbReference type="InterPro" id="IPR010905">
    <property type="entry name" value="Glyco_hydro_88"/>
</dbReference>
<evidence type="ECO:0000256" key="1">
    <source>
        <dbReference type="ARBA" id="ARBA00022801"/>
    </source>
</evidence>
<dbReference type="InterPro" id="IPR008928">
    <property type="entry name" value="6-hairpin_glycosidase_sf"/>
</dbReference>
<dbReference type="Proteomes" id="UP000886886">
    <property type="component" value="Unassembled WGS sequence"/>
</dbReference>
<evidence type="ECO:0000313" key="2">
    <source>
        <dbReference type="EMBL" id="HIQ97160.1"/>
    </source>
</evidence>
<dbReference type="PANTHER" id="PTHR33886">
    <property type="entry name" value="UNSATURATED RHAMNOGALACTURONAN HYDROLASE (EUROFUNG)"/>
    <property type="match status" value="1"/>
</dbReference>
<sequence>MALLGYPAEAVYQMKGLLRKLKGEKGLYYHKWDEKSKDWTRKLEWGIGNGWILTGLLRLYTALPQNDPEKKEILKEYRELLDAILSCENEDHLFHDILDDAKTFLETEISEMVAYAIYRGVEEGVLENSYLSRADAIREAIHQKVDEFGRLQDSSSSPYFLEPGTSVESQAHFLMMEQAYRKAKR</sequence>
<dbReference type="AlphaFoldDB" id="A0A9D1D1E9"/>
<dbReference type="EMBL" id="DVFT01000168">
    <property type="protein sequence ID" value="HIQ97160.1"/>
    <property type="molecule type" value="Genomic_DNA"/>
</dbReference>
<dbReference type="Gene3D" id="1.50.10.10">
    <property type="match status" value="1"/>
</dbReference>
<protein>
    <submittedName>
        <fullName evidence="2">Glycoside hydrolase family 88 protein</fullName>
    </submittedName>
</protein>
<feature type="non-terminal residue" evidence="2">
    <location>
        <position position="1"/>
    </location>
</feature>